<dbReference type="Pfam" id="PF00078">
    <property type="entry name" value="RVT_1"/>
    <property type="match status" value="1"/>
</dbReference>
<dbReference type="PANTHER" id="PTHR24559">
    <property type="entry name" value="TRANSPOSON TY3-I GAG-POL POLYPROTEIN"/>
    <property type="match status" value="1"/>
</dbReference>
<dbReference type="Pfam" id="PF13456">
    <property type="entry name" value="RVT_3"/>
    <property type="match status" value="1"/>
</dbReference>
<dbReference type="SUPFAM" id="SSF56672">
    <property type="entry name" value="DNA/RNA polymerases"/>
    <property type="match status" value="1"/>
</dbReference>
<reference evidence="3" key="1">
    <citation type="submission" date="2001-12" db="EMBL/GenBank/DDBJ databases">
        <authorList>
            <person name="Linton E."/>
            <person name="Young S."/>
            <person name="Kovchok S."/>
            <person name="Keizer G."/>
            <person name="Bronzino A."/>
            <person name="Doebley J."/>
            <person name="Messing J."/>
        </authorList>
    </citation>
    <scope>NUCLEOTIDE SEQUENCE</scope>
</reference>
<dbReference type="InterPro" id="IPR053134">
    <property type="entry name" value="RNA-dir_DNA_polymerase"/>
</dbReference>
<dbReference type="InterPro" id="IPR012337">
    <property type="entry name" value="RNaseH-like_sf"/>
</dbReference>
<dbReference type="Gene3D" id="3.10.10.10">
    <property type="entry name" value="HIV Type 1 Reverse Transcriptase, subunit A, domain 1"/>
    <property type="match status" value="1"/>
</dbReference>
<reference evidence="3" key="2">
    <citation type="journal article" date="2004" name="Genome Res.">
        <title>Gene loss and movement in the maize genome.</title>
        <authorList>
            <person name="Lai J."/>
            <person name="Ma J."/>
            <person name="Swigonova Z."/>
            <person name="Ramakrishna W."/>
            <person name="Linton E."/>
            <person name="Llaca V."/>
            <person name="Tanyolac B."/>
            <person name="Park Y.J."/>
            <person name="Jeong O.Y."/>
            <person name="Bennetzen J.L."/>
            <person name="Messing J."/>
        </authorList>
    </citation>
    <scope>NUCLEOTIDE SEQUENCE</scope>
</reference>
<evidence type="ECO:0000259" key="2">
    <source>
        <dbReference type="PROSITE" id="PS50878"/>
    </source>
</evidence>
<dbReference type="InterPro" id="IPR043502">
    <property type="entry name" value="DNA/RNA_pol_sf"/>
</dbReference>
<dbReference type="GO" id="GO:0003676">
    <property type="term" value="F:nucleic acid binding"/>
    <property type="evidence" value="ECO:0007669"/>
    <property type="project" value="InterPro"/>
</dbReference>
<dbReference type="InterPro" id="IPR002156">
    <property type="entry name" value="RNaseH_domain"/>
</dbReference>
<sequence length="969" mass="108225">MPALERNEGGDATWEKAARSRKMVQVEVAEVCRSLKFIPRGQPKKEFDPGSTAISDEAMDEVVFMMPRRQQGVEIFGVQAAGGVSSEAVSHVGGRVELNRTDRGRGPIFRELLLLDILAFIKFFMVLSKVSNYQNIHDTKLLNGSLEVFMSTHSCLSSPVDLLKVSSETPSRITFGSNGTPSREDERICVRERKRGHFCMDYMAYMASRCSMVRGQPLSRGGAGEARGFGIVGEIMHVGVQVPFIKSRWSHIPITFSQEDLQLKDYPHNDAMVISCIIKGFLVHNVLVDTGSAADIIVAKAFRQMQEPEDKIHDSTHPLCGFGGRQIVALDKIMMPVTFGFVNNTRTEQVVFDIVDMEYPYNAIIGHGTLNAFEAILHPAYLYMKIPSDQGPIAIHGSQEAARKAEGNWTDSKAIHNIDGAEACEQYKYRREKAASTDQPKLMLLCEDIAEQKVLLGSQLTEEQEKTLTRFLFNNKDVFAWSANDLCGVNRDVNEHSLNVDPSFRPRKQRLRKMSDDKAKGARNEVKRLLSAGVIREVKYPEWLANTVMVKKANGKWRMCIDFTDLNKACPKDEFPLSRIDSLVDAAASSELMSLLDCYSGYHQIWMKKEDEPKTSFITPSGTYCYLRMPEGLKNAGGSFSRMTAKVLHSQIGRNVLTYVDDIIVKSMKQENHIADLQETFANFRQAVLKLNPEKCVFGVKKGKFLGCLVSTKGIEANPNKIEAILRMEPPSTKKGAQRLTGRLASLNRFISGSAERNLPFFEVLKSTEVFQWGSAQQKAFEELKQYLIDLTMLTPPAPGAPLLLYVAASHSAPLKDIMRNREATGRVGKWAAELNEFTIDYVHRSSIQSQALADFIADWTPGAHEEGTSKDVEAWTVFCDDSWGTFGAGAATVLVTPSNVKTCFAVKLDFSCTNNIAEYEALLLWLRKLRSMGIRRAILKTDSQVIAGHVDKSSRARDPKLEKYLDAV</sequence>
<dbReference type="CDD" id="cd00303">
    <property type="entry name" value="retropepsin_like"/>
    <property type="match status" value="1"/>
</dbReference>
<proteinExistence type="predicted"/>
<dbReference type="InterPro" id="IPR021109">
    <property type="entry name" value="Peptidase_aspartic_dom_sf"/>
</dbReference>
<dbReference type="PANTHER" id="PTHR24559:SF444">
    <property type="entry name" value="REVERSE TRANSCRIPTASE DOMAIN-CONTAINING PROTEIN"/>
    <property type="match status" value="1"/>
</dbReference>
<protein>
    <submittedName>
        <fullName evidence="3">Putative prpol</fullName>
    </submittedName>
</protein>
<dbReference type="Gene3D" id="2.40.70.10">
    <property type="entry name" value="Acid Proteases"/>
    <property type="match status" value="1"/>
</dbReference>
<keyword evidence="1" id="KW-0233">DNA recombination</keyword>
<dbReference type="InterPro" id="IPR036397">
    <property type="entry name" value="RNaseH_sf"/>
</dbReference>
<dbReference type="InterPro" id="IPR043128">
    <property type="entry name" value="Rev_trsase/Diguanyl_cyclase"/>
</dbReference>
<dbReference type="SUPFAM" id="SSF53098">
    <property type="entry name" value="Ribonuclease H-like"/>
    <property type="match status" value="1"/>
</dbReference>
<evidence type="ECO:0000256" key="1">
    <source>
        <dbReference type="ARBA" id="ARBA00023172"/>
    </source>
</evidence>
<dbReference type="GO" id="GO:0006310">
    <property type="term" value="P:DNA recombination"/>
    <property type="evidence" value="ECO:0007669"/>
    <property type="project" value="UniProtKB-KW"/>
</dbReference>
<reference evidence="3" key="3">
    <citation type="journal article" date="2004" name="Proc. Natl. Acad. Sci. U.S.A.">
        <title>Pattern of diversity in the genomic region near the maize domestication gene tb1.</title>
        <authorList>
            <person name="Clark R.M."/>
            <person name="Linton E."/>
            <person name="Messing J."/>
            <person name="Doebley J.F."/>
        </authorList>
    </citation>
    <scope>NUCLEOTIDE SEQUENCE</scope>
</reference>
<feature type="domain" description="Reverse transcriptase" evidence="2">
    <location>
        <begin position="531"/>
        <end position="710"/>
    </location>
</feature>
<dbReference type="PROSITE" id="PS50878">
    <property type="entry name" value="RT_POL"/>
    <property type="match status" value="1"/>
</dbReference>
<gene>
    <name evidence="3" type="primary">Z178A11.12</name>
</gene>
<dbReference type="CDD" id="cd01647">
    <property type="entry name" value="RT_LTR"/>
    <property type="match status" value="1"/>
</dbReference>
<name>Q8W0X7_MAIZE</name>
<dbReference type="EMBL" id="AF464738">
    <property type="protein sequence ID" value="AAL66756.1"/>
    <property type="molecule type" value="Genomic_DNA"/>
</dbReference>
<dbReference type="AlphaFoldDB" id="Q8W0X7"/>
<evidence type="ECO:0000313" key="3">
    <source>
        <dbReference type="EMBL" id="AAL66756.1"/>
    </source>
</evidence>
<dbReference type="Gene3D" id="3.30.420.10">
    <property type="entry name" value="Ribonuclease H-like superfamily/Ribonuclease H"/>
    <property type="match status" value="1"/>
</dbReference>
<dbReference type="InterPro" id="IPR000477">
    <property type="entry name" value="RT_dom"/>
</dbReference>
<accession>Q8W0X7</accession>
<organism evidence="3">
    <name type="scientific">Zea mays</name>
    <name type="common">Maize</name>
    <dbReference type="NCBI Taxonomy" id="4577"/>
    <lineage>
        <taxon>Eukaryota</taxon>
        <taxon>Viridiplantae</taxon>
        <taxon>Streptophyta</taxon>
        <taxon>Embryophyta</taxon>
        <taxon>Tracheophyta</taxon>
        <taxon>Spermatophyta</taxon>
        <taxon>Magnoliopsida</taxon>
        <taxon>Liliopsida</taxon>
        <taxon>Poales</taxon>
        <taxon>Poaceae</taxon>
        <taxon>PACMAD clade</taxon>
        <taxon>Panicoideae</taxon>
        <taxon>Andropogonodae</taxon>
        <taxon>Andropogoneae</taxon>
        <taxon>Tripsacinae</taxon>
        <taxon>Zea</taxon>
    </lineage>
</organism>
<dbReference type="Gene3D" id="3.30.70.270">
    <property type="match status" value="2"/>
</dbReference>
<dbReference type="GO" id="GO:0004523">
    <property type="term" value="F:RNA-DNA hybrid ribonuclease activity"/>
    <property type="evidence" value="ECO:0007669"/>
    <property type="project" value="InterPro"/>
</dbReference>